<dbReference type="RefSeq" id="WP_133763884.1">
    <property type="nucleotide sequence ID" value="NZ_BAAARP010000001.1"/>
</dbReference>
<keyword evidence="6" id="KW-0456">Lyase</keyword>
<dbReference type="InterPro" id="IPR018020">
    <property type="entry name" value="OHCU_decarboxylase"/>
</dbReference>
<proteinExistence type="predicted"/>
<dbReference type="Gene3D" id="1.10.3330.10">
    <property type="entry name" value="Oxo-4-hydroxy-4-carboxy-5-ureidoimidazoline decarboxylase"/>
    <property type="match status" value="1"/>
</dbReference>
<evidence type="ECO:0000256" key="6">
    <source>
        <dbReference type="ARBA" id="ARBA00023239"/>
    </source>
</evidence>
<dbReference type="GO" id="GO:0006144">
    <property type="term" value="P:purine nucleobase metabolic process"/>
    <property type="evidence" value="ECO:0007669"/>
    <property type="project" value="UniProtKB-KW"/>
</dbReference>
<dbReference type="InterPro" id="IPR017595">
    <property type="entry name" value="OHCU_decarboxylase-2"/>
</dbReference>
<feature type="coiled-coil region" evidence="7">
    <location>
        <begin position="124"/>
        <end position="152"/>
    </location>
</feature>
<comment type="catalytic activity">
    <reaction evidence="1">
        <text>5-hydroxy-2-oxo-4-ureido-2,5-dihydro-1H-imidazole-5-carboxylate + H(+) = (S)-allantoin + CO2</text>
        <dbReference type="Rhea" id="RHEA:26301"/>
        <dbReference type="ChEBI" id="CHEBI:15378"/>
        <dbReference type="ChEBI" id="CHEBI:15678"/>
        <dbReference type="ChEBI" id="CHEBI:16526"/>
        <dbReference type="ChEBI" id="CHEBI:58639"/>
        <dbReference type="EC" id="4.1.1.97"/>
    </reaction>
</comment>
<dbReference type="Pfam" id="PF09349">
    <property type="entry name" value="OHCU_decarbox"/>
    <property type="match status" value="1"/>
</dbReference>
<feature type="compositionally biased region" description="Basic and acidic residues" evidence="8">
    <location>
        <begin position="57"/>
        <end position="74"/>
    </location>
</feature>
<evidence type="ECO:0000256" key="8">
    <source>
        <dbReference type="SAM" id="MobiDB-lite"/>
    </source>
</evidence>
<accession>A0A4R7FPS8</accession>
<dbReference type="OrthoDB" id="5243781at2"/>
<keyword evidence="5" id="KW-0210">Decarboxylase</keyword>
<evidence type="ECO:0000256" key="4">
    <source>
        <dbReference type="ARBA" id="ARBA00022631"/>
    </source>
</evidence>
<evidence type="ECO:0000313" key="10">
    <source>
        <dbReference type="EMBL" id="TDS79579.1"/>
    </source>
</evidence>
<dbReference type="NCBIfam" id="TIGR03180">
    <property type="entry name" value="UraD_2"/>
    <property type="match status" value="1"/>
</dbReference>
<evidence type="ECO:0000313" key="11">
    <source>
        <dbReference type="Proteomes" id="UP000295344"/>
    </source>
</evidence>
<dbReference type="InterPro" id="IPR036778">
    <property type="entry name" value="OHCU_decarboxylase_sf"/>
</dbReference>
<dbReference type="GO" id="GO:0051997">
    <property type="term" value="F:2-oxo-4-hydroxy-4-carboxy-5-ureidoimidazoline decarboxylase activity"/>
    <property type="evidence" value="ECO:0007669"/>
    <property type="project" value="UniProtKB-EC"/>
</dbReference>
<keyword evidence="4" id="KW-0659">Purine metabolism</keyword>
<comment type="pathway">
    <text evidence="2">Purine metabolism; urate degradation; (S)-allantoin from urate: step 3/3.</text>
</comment>
<dbReference type="EMBL" id="SOAM01000001">
    <property type="protein sequence ID" value="TDS79579.1"/>
    <property type="molecule type" value="Genomic_DNA"/>
</dbReference>
<gene>
    <name evidence="10" type="ORF">CLV52_0110</name>
</gene>
<sequence>MIDTRTPEARERLSAALGIARWVAEVADGGPYATVDELVAAGEQAAAGLTDAELDEAVGHHPRIGERSEGDGDGSRLSAGEQAGLGPREEGVDAALARGNEVYEGRFGRVFLIRAAGRSRQEVLDELQRRLKNDDEAEAAEAKEQLRQIAALRIAALFEEA</sequence>
<dbReference type="Proteomes" id="UP000295344">
    <property type="component" value="Unassembled WGS sequence"/>
</dbReference>
<keyword evidence="7" id="KW-0175">Coiled coil</keyword>
<dbReference type="PANTHER" id="PTHR43466">
    <property type="entry name" value="2-OXO-4-HYDROXY-4-CARBOXY-5-UREIDOIMIDAZOLINE DECARBOXYLASE-RELATED"/>
    <property type="match status" value="1"/>
</dbReference>
<comment type="caution">
    <text evidence="10">The sequence shown here is derived from an EMBL/GenBank/DDBJ whole genome shotgun (WGS) entry which is preliminary data.</text>
</comment>
<protein>
    <recommendedName>
        <fullName evidence="3">2-oxo-4-hydroxy-4-carboxy-5-ureidoimidazoline decarboxylase</fullName>
        <ecNumber evidence="3">4.1.1.97</ecNumber>
    </recommendedName>
</protein>
<evidence type="ECO:0000256" key="5">
    <source>
        <dbReference type="ARBA" id="ARBA00022793"/>
    </source>
</evidence>
<evidence type="ECO:0000256" key="7">
    <source>
        <dbReference type="SAM" id="Coils"/>
    </source>
</evidence>
<dbReference type="PANTHER" id="PTHR43466:SF1">
    <property type="entry name" value="2-OXO-4-HYDROXY-4-CARBOXY-5-UREIDOIMIDAZOLINE DECARBOXYLASE-RELATED"/>
    <property type="match status" value="1"/>
</dbReference>
<organism evidence="10 11">
    <name type="scientific">Amnibacterium kyonggiense</name>
    <dbReference type="NCBI Taxonomy" id="595671"/>
    <lineage>
        <taxon>Bacteria</taxon>
        <taxon>Bacillati</taxon>
        <taxon>Actinomycetota</taxon>
        <taxon>Actinomycetes</taxon>
        <taxon>Micrococcales</taxon>
        <taxon>Microbacteriaceae</taxon>
        <taxon>Amnibacterium</taxon>
    </lineage>
</organism>
<name>A0A4R7FPS8_9MICO</name>
<evidence type="ECO:0000256" key="2">
    <source>
        <dbReference type="ARBA" id="ARBA00004754"/>
    </source>
</evidence>
<feature type="domain" description="Oxo-4-hydroxy-4-carboxy-5-ureidoimidazoline decarboxylase" evidence="9">
    <location>
        <begin position="7"/>
        <end position="154"/>
    </location>
</feature>
<dbReference type="EC" id="4.1.1.97" evidence="3"/>
<keyword evidence="11" id="KW-1185">Reference proteome</keyword>
<dbReference type="NCBIfam" id="NF010372">
    <property type="entry name" value="PRK13798.1"/>
    <property type="match status" value="1"/>
</dbReference>
<evidence type="ECO:0000259" key="9">
    <source>
        <dbReference type="Pfam" id="PF09349"/>
    </source>
</evidence>
<dbReference type="GO" id="GO:0019628">
    <property type="term" value="P:urate catabolic process"/>
    <property type="evidence" value="ECO:0007669"/>
    <property type="project" value="TreeGrafter"/>
</dbReference>
<evidence type="ECO:0000256" key="1">
    <source>
        <dbReference type="ARBA" id="ARBA00001163"/>
    </source>
</evidence>
<dbReference type="SUPFAM" id="SSF158694">
    <property type="entry name" value="UraD-Like"/>
    <property type="match status" value="1"/>
</dbReference>
<feature type="region of interest" description="Disordered" evidence="8">
    <location>
        <begin position="53"/>
        <end position="90"/>
    </location>
</feature>
<reference evidence="10 11" key="1">
    <citation type="submission" date="2019-03" db="EMBL/GenBank/DDBJ databases">
        <title>Genomic Encyclopedia of Archaeal and Bacterial Type Strains, Phase II (KMG-II): from individual species to whole genera.</title>
        <authorList>
            <person name="Goeker M."/>
        </authorList>
    </citation>
    <scope>NUCLEOTIDE SEQUENCE [LARGE SCALE GENOMIC DNA]</scope>
    <source>
        <strain evidence="10 11">DSM 24782</strain>
    </source>
</reference>
<evidence type="ECO:0000256" key="3">
    <source>
        <dbReference type="ARBA" id="ARBA00012257"/>
    </source>
</evidence>
<dbReference type="AlphaFoldDB" id="A0A4R7FPS8"/>